<dbReference type="GO" id="GO:0003676">
    <property type="term" value="F:nucleic acid binding"/>
    <property type="evidence" value="ECO:0007669"/>
    <property type="project" value="InterPro"/>
</dbReference>
<evidence type="ECO:0000313" key="2">
    <source>
        <dbReference type="EMBL" id="KKS05036.1"/>
    </source>
</evidence>
<dbReference type="Pfam" id="PF18899">
    <property type="entry name" value="DUF5655"/>
    <property type="match status" value="1"/>
</dbReference>
<accession>A0A0G0Y6F1</accession>
<name>A0A0G0Y6F1_9BACT</name>
<feature type="domain" description="DUF5655" evidence="1">
    <location>
        <begin position="191"/>
        <end position="301"/>
    </location>
</feature>
<evidence type="ECO:0000259" key="1">
    <source>
        <dbReference type="Pfam" id="PF18899"/>
    </source>
</evidence>
<dbReference type="Proteomes" id="UP000034493">
    <property type="component" value="Unassembled WGS sequence"/>
</dbReference>
<dbReference type="InterPro" id="IPR043714">
    <property type="entry name" value="DUF5655"/>
</dbReference>
<dbReference type="Gene3D" id="3.40.1350.10">
    <property type="match status" value="1"/>
</dbReference>
<organism evidence="2 3">
    <name type="scientific">Candidatus Curtissbacteria bacterium GW2011_GWA2_41_24</name>
    <dbReference type="NCBI Taxonomy" id="1618411"/>
    <lineage>
        <taxon>Bacteria</taxon>
        <taxon>Candidatus Curtissiibacteriota</taxon>
    </lineage>
</organism>
<evidence type="ECO:0000313" key="3">
    <source>
        <dbReference type="Proteomes" id="UP000034493"/>
    </source>
</evidence>
<dbReference type="AlphaFoldDB" id="A0A0G0Y6F1"/>
<proteinExistence type="predicted"/>
<dbReference type="EMBL" id="LCBC01000001">
    <property type="protein sequence ID" value="KKS05036.1"/>
    <property type="molecule type" value="Genomic_DNA"/>
</dbReference>
<gene>
    <name evidence="2" type="ORF">UU56_C0001G0003</name>
</gene>
<comment type="caution">
    <text evidence="2">The sequence shown here is derived from an EMBL/GenBank/DDBJ whole genome shotgun (WGS) entry which is preliminary data.</text>
</comment>
<reference evidence="2 3" key="1">
    <citation type="journal article" date="2015" name="Nature">
        <title>rRNA introns, odd ribosomes, and small enigmatic genomes across a large radiation of phyla.</title>
        <authorList>
            <person name="Brown C.T."/>
            <person name="Hug L.A."/>
            <person name="Thomas B.C."/>
            <person name="Sharon I."/>
            <person name="Castelle C.J."/>
            <person name="Singh A."/>
            <person name="Wilkins M.J."/>
            <person name="Williams K.H."/>
            <person name="Banfield J.F."/>
        </authorList>
    </citation>
    <scope>NUCLEOTIDE SEQUENCE [LARGE SCALE GENOMIC DNA]</scope>
</reference>
<sequence length="306" mass="36313">MPAFQLTSGKLFQIKEKKIDLEKDVQGLTEKNLEAIFGLQFISTEFHIENFWIDTLAFDPQANSFVIIEYKRDQSFSVIDQGISYLNTVLRNKAELVLEYNEKTGKSLNRTTVDWNQIRVMFIAQRFTAHQQNAIGFRDFPIELWEVKQYENNIVFFNQIKAPEVKETIANLTKNKIVRDVAQQIKEYTFEDHLKKASDQIKPLLKEIRERIFALDTSIKEKPVRNYLGYKLNWYNFVTVHIYQQKIRIYVRKTILESDKNKRFKKVPESWAWGKTPIWFTEFSETKDLDYMMSSIKESYEAAPDK</sequence>
<protein>
    <recommendedName>
        <fullName evidence="1">DUF5655 domain-containing protein</fullName>
    </recommendedName>
</protein>
<dbReference type="PATRIC" id="fig|1618411.3.peg.3"/>
<dbReference type="InterPro" id="IPR011856">
    <property type="entry name" value="tRNA_endonuc-like_dom_sf"/>
</dbReference>